<reference evidence="2 3" key="1">
    <citation type="submission" date="2015-07" db="EMBL/GenBank/DDBJ databases">
        <title>Comparative genomics of the Sigatoka disease complex on banana suggests a link between parallel evolutionary changes in Pseudocercospora fijiensis and Pseudocercospora eumusae and increased virulence on the banana host.</title>
        <authorList>
            <person name="Chang T.-C."/>
            <person name="Salvucci A."/>
            <person name="Crous P.W."/>
            <person name="Stergiopoulos I."/>
        </authorList>
    </citation>
    <scope>NUCLEOTIDE SEQUENCE [LARGE SCALE GENOMIC DNA]</scope>
    <source>
        <strain evidence="2 3">CBS 116634</strain>
    </source>
</reference>
<proteinExistence type="predicted"/>
<dbReference type="Proteomes" id="UP000073492">
    <property type="component" value="Unassembled WGS sequence"/>
</dbReference>
<name>A0A139IU79_9PEZI</name>
<evidence type="ECO:0000313" key="3">
    <source>
        <dbReference type="Proteomes" id="UP000073492"/>
    </source>
</evidence>
<evidence type="ECO:0000313" key="2">
    <source>
        <dbReference type="EMBL" id="KXT18321.1"/>
    </source>
</evidence>
<gene>
    <name evidence="2" type="ORF">AC579_952</name>
</gene>
<feature type="region of interest" description="Disordered" evidence="1">
    <location>
        <begin position="1"/>
        <end position="40"/>
    </location>
</feature>
<feature type="compositionally biased region" description="Acidic residues" evidence="1">
    <location>
        <begin position="258"/>
        <end position="281"/>
    </location>
</feature>
<dbReference type="OrthoDB" id="74360at2759"/>
<accession>A0A139IU79</accession>
<feature type="region of interest" description="Disordered" evidence="1">
    <location>
        <begin position="256"/>
        <end position="295"/>
    </location>
</feature>
<organism evidence="2 3">
    <name type="scientific">Pseudocercospora musae</name>
    <dbReference type="NCBI Taxonomy" id="113226"/>
    <lineage>
        <taxon>Eukaryota</taxon>
        <taxon>Fungi</taxon>
        <taxon>Dikarya</taxon>
        <taxon>Ascomycota</taxon>
        <taxon>Pezizomycotina</taxon>
        <taxon>Dothideomycetes</taxon>
        <taxon>Dothideomycetidae</taxon>
        <taxon>Mycosphaerellales</taxon>
        <taxon>Mycosphaerellaceae</taxon>
        <taxon>Pseudocercospora</taxon>
    </lineage>
</organism>
<dbReference type="AlphaFoldDB" id="A0A139IU79"/>
<dbReference type="EMBL" id="LFZO01000008">
    <property type="protein sequence ID" value="KXT18321.1"/>
    <property type="molecule type" value="Genomic_DNA"/>
</dbReference>
<comment type="caution">
    <text evidence="2">The sequence shown here is derived from an EMBL/GenBank/DDBJ whole genome shotgun (WGS) entry which is preliminary data.</text>
</comment>
<sequence length="295" mass="32638">MEIGLSSETAEGRPAKRLREEDSDHPETTTSALAAGNGYTIPHFRPSLPAPPGTIIPSVEQMLDALSPSQIRSVLATTISADPTYCALSCLTDCWTQNLLTEQARVIDFDYYSKDVWRTLNIKYRKLSGSKQYDMSFDAFESVTDSIDSIRNQVSPSSSYGTNLSALETLRKIGKSILLSDDCLGSEVRKQFGHDSSYVEAMMHIVECMSPEERVAAGRNVSEPGKGELYDKIDWVAKEAAGYVMFEGLEEVLNLLDGGEDEEDEEDQEDKENVGDDQEDAGEPHAYDRHIGMQS</sequence>
<protein>
    <submittedName>
        <fullName evidence="2">Uncharacterized protein</fullName>
    </submittedName>
</protein>
<feature type="compositionally biased region" description="Basic and acidic residues" evidence="1">
    <location>
        <begin position="282"/>
        <end position="295"/>
    </location>
</feature>
<feature type="compositionally biased region" description="Basic and acidic residues" evidence="1">
    <location>
        <begin position="10"/>
        <end position="27"/>
    </location>
</feature>
<keyword evidence="3" id="KW-1185">Reference proteome</keyword>
<evidence type="ECO:0000256" key="1">
    <source>
        <dbReference type="SAM" id="MobiDB-lite"/>
    </source>
</evidence>